<organism evidence="7 8">
    <name type="scientific">Haemophilus influenzae</name>
    <dbReference type="NCBI Taxonomy" id="727"/>
    <lineage>
        <taxon>Bacteria</taxon>
        <taxon>Pseudomonadati</taxon>
        <taxon>Pseudomonadota</taxon>
        <taxon>Gammaproteobacteria</taxon>
        <taxon>Pasteurellales</taxon>
        <taxon>Pasteurellaceae</taxon>
        <taxon>Haemophilus</taxon>
    </lineage>
</organism>
<evidence type="ECO:0000256" key="1">
    <source>
        <dbReference type="ARBA" id="ARBA00004418"/>
    </source>
</evidence>
<name>A0A158SZI4_HAEIF</name>
<protein>
    <recommendedName>
        <fullName evidence="5">Tol-Pal system protein TolB</fullName>
    </recommendedName>
</protein>
<reference evidence="7 8" key="1">
    <citation type="submission" date="2014-05" db="EMBL/GenBank/DDBJ databases">
        <title>Methylome analysis of the phasevarions of Haemophilus influenzae.</title>
        <authorList>
            <person name="Atack J.M."/>
            <person name="Fox K.L."/>
            <person name="Power P.M."/>
            <person name="Clark T."/>
            <person name="Jurcisek J."/>
            <person name="Korlach J."/>
            <person name="Bakaletz L.O."/>
            <person name="Jennings M.P."/>
        </authorList>
    </citation>
    <scope>NUCLEOTIDE SEQUENCE [LARGE SCALE GENOMIC DNA]</scope>
    <source>
        <strain evidence="7 8">1209</strain>
    </source>
</reference>
<dbReference type="AlphaFoldDB" id="A0A158SZI4"/>
<evidence type="ECO:0000256" key="3">
    <source>
        <dbReference type="ARBA" id="ARBA00022729"/>
    </source>
</evidence>
<dbReference type="SUPFAM" id="SSF69304">
    <property type="entry name" value="Tricorn protease N-terminal domain"/>
    <property type="match status" value="1"/>
</dbReference>
<dbReference type="NCBIfam" id="TIGR02800">
    <property type="entry name" value="propeller_TolB"/>
    <property type="match status" value="1"/>
</dbReference>
<dbReference type="InterPro" id="IPR011042">
    <property type="entry name" value="6-blade_b-propeller_TolB-like"/>
</dbReference>
<evidence type="ECO:0000256" key="5">
    <source>
        <dbReference type="HAMAP-Rule" id="MF_00671"/>
    </source>
</evidence>
<dbReference type="PANTHER" id="PTHR36842">
    <property type="entry name" value="PROTEIN TOLB HOMOLOG"/>
    <property type="match status" value="1"/>
</dbReference>
<accession>A0A158SZI4</accession>
<evidence type="ECO:0000259" key="6">
    <source>
        <dbReference type="Pfam" id="PF04052"/>
    </source>
</evidence>
<proteinExistence type="inferred from homology"/>
<dbReference type="GO" id="GO:0051301">
    <property type="term" value="P:cell division"/>
    <property type="evidence" value="ECO:0007669"/>
    <property type="project" value="UniProtKB-UniRule"/>
</dbReference>
<keyword evidence="3 5" id="KW-0732">Signal</keyword>
<dbReference type="InterPro" id="IPR014167">
    <property type="entry name" value="Tol-Pal_TolB"/>
</dbReference>
<comment type="caution">
    <text evidence="7">The sequence shown here is derived from an EMBL/GenBank/DDBJ whole genome shotgun (WGS) entry which is preliminary data.</text>
</comment>
<evidence type="ECO:0000313" key="8">
    <source>
        <dbReference type="Proteomes" id="UP000050700"/>
    </source>
</evidence>
<comment type="function">
    <text evidence="5">Part of the Tol-Pal system, which plays a role in outer membrane invagination during cell division and is important for maintaining outer membrane integrity.</text>
</comment>
<dbReference type="Pfam" id="PF04052">
    <property type="entry name" value="TolB_N"/>
    <property type="match status" value="1"/>
</dbReference>
<dbReference type="HAMAP" id="MF_00671">
    <property type="entry name" value="TolB"/>
    <property type="match status" value="1"/>
</dbReference>
<dbReference type="Proteomes" id="UP000050700">
    <property type="component" value="Unassembled WGS sequence"/>
</dbReference>
<dbReference type="EMBL" id="JMQP01000002">
    <property type="protein sequence ID" value="KIS36278.1"/>
    <property type="molecule type" value="Genomic_DNA"/>
</dbReference>
<dbReference type="Gene3D" id="3.40.50.10070">
    <property type="entry name" value="TolB, N-terminal domain"/>
    <property type="match status" value="1"/>
</dbReference>
<gene>
    <name evidence="5 7" type="primary">tolB</name>
    <name evidence="7" type="ORF">NTHI1209_01919</name>
</gene>
<keyword evidence="4 5" id="KW-0574">Periplasm</keyword>
<comment type="subunit">
    <text evidence="5">The Tol-Pal system is composed of five core proteins: the inner membrane proteins TolA, TolQ and TolR, the periplasmic protein TolB and the outer membrane protein Pal. They form a network linking the inner and outer membranes and the peptidoglycan layer.</text>
</comment>
<evidence type="ECO:0000313" key="7">
    <source>
        <dbReference type="EMBL" id="KIS36278.1"/>
    </source>
</evidence>
<keyword evidence="5" id="KW-0131">Cell cycle</keyword>
<dbReference type="InterPro" id="IPR007195">
    <property type="entry name" value="TolB_N"/>
</dbReference>
<dbReference type="Pfam" id="PF07676">
    <property type="entry name" value="PD40"/>
    <property type="match status" value="2"/>
</dbReference>
<evidence type="ECO:0000256" key="4">
    <source>
        <dbReference type="ARBA" id="ARBA00022764"/>
    </source>
</evidence>
<dbReference type="Pfam" id="PF26549">
    <property type="entry name" value="Tricorn_N"/>
    <property type="match status" value="1"/>
</dbReference>
<dbReference type="GO" id="GO:0017038">
    <property type="term" value="P:protein import"/>
    <property type="evidence" value="ECO:0007669"/>
    <property type="project" value="InterPro"/>
</dbReference>
<feature type="signal peptide" evidence="5">
    <location>
        <begin position="1"/>
        <end position="31"/>
    </location>
</feature>
<comment type="similarity">
    <text evidence="2 5">Belongs to the TolB family.</text>
</comment>
<dbReference type="SUPFAM" id="SSF52964">
    <property type="entry name" value="TolB, N-terminal domain"/>
    <property type="match status" value="1"/>
</dbReference>
<dbReference type="GO" id="GO:0042597">
    <property type="term" value="C:periplasmic space"/>
    <property type="evidence" value="ECO:0007669"/>
    <property type="project" value="UniProtKB-SubCell"/>
</dbReference>
<dbReference type="Gene3D" id="2.120.10.30">
    <property type="entry name" value="TolB, C-terminal domain"/>
    <property type="match status" value="1"/>
</dbReference>
<keyword evidence="5" id="KW-0132">Cell division</keyword>
<evidence type="ECO:0000256" key="2">
    <source>
        <dbReference type="ARBA" id="ARBA00009820"/>
    </source>
</evidence>
<dbReference type="InterPro" id="IPR011659">
    <property type="entry name" value="WD40"/>
</dbReference>
<feature type="domain" description="TolB N-terminal" evidence="6">
    <location>
        <begin position="36"/>
        <end position="130"/>
    </location>
</feature>
<feature type="chain" id="PRO_5009000791" description="Tol-Pal system protein TolB" evidence="5">
    <location>
        <begin position="32"/>
        <end position="435"/>
    </location>
</feature>
<dbReference type="PANTHER" id="PTHR36842:SF1">
    <property type="entry name" value="PROTEIN TOLB"/>
    <property type="match status" value="1"/>
</dbReference>
<comment type="subcellular location">
    <subcellularLocation>
        <location evidence="1 5">Periplasm</location>
    </subcellularLocation>
</comment>
<sequence precursor="true">MLNFKGNKMKLLKRLVSVFAIVLAVGSNAFAGDEVRIVIDEGVDGARPIAVVPFVGSAPEDISKIVADDLRNSGKFNPIAVSQMPQHPTSAAEVNPEAWSNIGIDAIVIGQVVPSGNGYSITYQLIDTVGASGTPGAVLMQNSYTVTNKWLRYGAHTVSDEVFEKLSGIRGAFRTRIAYVVQKNGGSQPYEVRVADYDGYNQFIVNRSAQPIMSPAWSPNGQRLAYVSFENKKSQLVVQDLNSGARKVVASFQGHNGAPAFSPDGSRLAFASSRDGVLNIYVMGANGGTPTQLTSGAGNNTEPAWSPDGNSILFTSDRSGSPQVYRMDANGGSATVVGGRGSAQISADGKTLVMINGNNNVVKQDLTTGVSEVLSTSFLGESPSLSPNGIMIIYSSTQGLGKVLQLVSADGRFKASLPGSDGQVKFPAWSPYLTK</sequence>
<dbReference type="PATRIC" id="fig|727.582.peg.1746"/>